<accession>A0ABP8JII9</accession>
<comment type="caution">
    <text evidence="4">The sequence shown here is derived from an EMBL/GenBank/DDBJ whole genome shotgun (WGS) entry which is preliminary data.</text>
</comment>
<keyword evidence="2" id="KW-0804">Transcription</keyword>
<dbReference type="Pfam" id="PF04326">
    <property type="entry name" value="SLFN_AlbA_2"/>
    <property type="match status" value="1"/>
</dbReference>
<dbReference type="PANTHER" id="PTHR30595:SF6">
    <property type="entry name" value="SCHLAFEN ALBA-2 DOMAIN-CONTAINING PROTEIN"/>
    <property type="match status" value="1"/>
</dbReference>
<feature type="domain" description="HTH deoR-type" evidence="3">
    <location>
        <begin position="409"/>
        <end position="467"/>
    </location>
</feature>
<sequence length="475" mass="52724">MPAIADFLRRNESRILEFKQDLSSPGRVLRAIVAFANTTGGTLVVGVTDDRRAVGLPDAAMEEERLANLIANGIEPAISPDFQVVTENGFDFLVVRVPRFPGVFYVKQEGPEAGVYTRHGSTNRQATPDQLTELRRQAQAGTFDSQVCAGARLADFDQEAAQRLFEAVGVSLLPAKMETLGLLVRSDETWLPTNGAIILFGTPAARARCFPDARVQAARFAGSTKAEFLDQLEPDSRGVSIMAALEEVPRFVRRNTRTASRITGETLRRQDIPEYSAVALREVLVNALAHADYSRHGMTIKVAVFSNRIEVENPGGWPLGLSEEDFRNGVSRARNPIIAGVLHKLTIMENWGSGFERIETDARQLGYALPQWEDKGTVLRAKLLPHPELQLPTGEEFTLTSDVRVNVRVNERQQWFMAQLADGYQVKAEDIIYKFSVTDRTARRDIRQLQEADLVGFLGAFKTGRYVLLKHSADS</sequence>
<dbReference type="PROSITE" id="PS51000">
    <property type="entry name" value="HTH_DEOR_2"/>
    <property type="match status" value="1"/>
</dbReference>
<dbReference type="InterPro" id="IPR038475">
    <property type="entry name" value="RecG_C_sf"/>
</dbReference>
<proteinExistence type="predicted"/>
<keyword evidence="5" id="KW-1185">Reference proteome</keyword>
<evidence type="ECO:0000313" key="4">
    <source>
        <dbReference type="EMBL" id="GAA4391407.1"/>
    </source>
</evidence>
<dbReference type="InterPro" id="IPR007421">
    <property type="entry name" value="Schlafen_AlbA_2_dom"/>
</dbReference>
<dbReference type="Pfam" id="PF13749">
    <property type="entry name" value="HATPase_c_4"/>
    <property type="match status" value="1"/>
</dbReference>
<dbReference type="InterPro" id="IPR001034">
    <property type="entry name" value="DeoR_HTH"/>
</dbReference>
<evidence type="ECO:0000259" key="3">
    <source>
        <dbReference type="PROSITE" id="PS51000"/>
    </source>
</evidence>
<dbReference type="Proteomes" id="UP001500454">
    <property type="component" value="Unassembled WGS sequence"/>
</dbReference>
<dbReference type="PANTHER" id="PTHR30595">
    <property type="entry name" value="GLPR-RELATED TRANSCRIPTIONAL REPRESSOR"/>
    <property type="match status" value="1"/>
</dbReference>
<gene>
    <name evidence="4" type="ORF">GCM10023186_40700</name>
</gene>
<dbReference type="RefSeq" id="WP_345227208.1">
    <property type="nucleotide sequence ID" value="NZ_BAABHA010000015.1"/>
</dbReference>
<name>A0ABP8JII9_9BACT</name>
<evidence type="ECO:0000256" key="1">
    <source>
        <dbReference type="ARBA" id="ARBA00023015"/>
    </source>
</evidence>
<evidence type="ECO:0000313" key="5">
    <source>
        <dbReference type="Proteomes" id="UP001500454"/>
    </source>
</evidence>
<dbReference type="EMBL" id="BAABHA010000015">
    <property type="protein sequence ID" value="GAA4391407.1"/>
    <property type="molecule type" value="Genomic_DNA"/>
</dbReference>
<dbReference type="InterPro" id="IPR038461">
    <property type="entry name" value="Schlafen_AlbA_2_dom_sf"/>
</dbReference>
<reference evidence="5" key="1">
    <citation type="journal article" date="2019" name="Int. J. Syst. Evol. Microbiol.">
        <title>The Global Catalogue of Microorganisms (GCM) 10K type strain sequencing project: providing services to taxonomists for standard genome sequencing and annotation.</title>
        <authorList>
            <consortium name="The Broad Institute Genomics Platform"/>
            <consortium name="The Broad Institute Genome Sequencing Center for Infectious Disease"/>
            <person name="Wu L."/>
            <person name="Ma J."/>
        </authorList>
    </citation>
    <scope>NUCLEOTIDE SEQUENCE [LARGE SCALE GENOMIC DNA]</scope>
    <source>
        <strain evidence="5">JCM 17924</strain>
    </source>
</reference>
<keyword evidence="1" id="KW-0805">Transcription regulation</keyword>
<evidence type="ECO:0000256" key="2">
    <source>
        <dbReference type="ARBA" id="ARBA00023163"/>
    </source>
</evidence>
<dbReference type="Gene3D" id="3.30.565.60">
    <property type="match status" value="1"/>
</dbReference>
<protein>
    <recommendedName>
        <fullName evidence="3">HTH deoR-type domain-containing protein</fullName>
    </recommendedName>
</protein>
<dbReference type="Gene3D" id="3.30.950.30">
    <property type="entry name" value="Schlafen, AAA domain"/>
    <property type="match status" value="1"/>
</dbReference>
<organism evidence="4 5">
    <name type="scientific">Hymenobacter koreensis</name>
    <dbReference type="NCBI Taxonomy" id="1084523"/>
    <lineage>
        <taxon>Bacteria</taxon>
        <taxon>Pseudomonadati</taxon>
        <taxon>Bacteroidota</taxon>
        <taxon>Cytophagia</taxon>
        <taxon>Cytophagales</taxon>
        <taxon>Hymenobacteraceae</taxon>
        <taxon>Hymenobacter</taxon>
    </lineage>
</organism>